<dbReference type="Proteomes" id="UP000294480">
    <property type="component" value="Unassembled WGS sequence"/>
</dbReference>
<dbReference type="EMBL" id="SNZE01000013">
    <property type="protein sequence ID" value="TDR31058.1"/>
    <property type="molecule type" value="Genomic_DNA"/>
</dbReference>
<protein>
    <recommendedName>
        <fullName evidence="3">AlpA family transcriptional regulator</fullName>
    </recommendedName>
</protein>
<reference evidence="1 2" key="1">
    <citation type="submission" date="2019-03" db="EMBL/GenBank/DDBJ databases">
        <title>Genomic Encyclopedia of Type Strains, Phase IV (KMG-IV): sequencing the most valuable type-strain genomes for metagenomic binning, comparative biology and taxonomic classification.</title>
        <authorList>
            <person name="Goeker M."/>
        </authorList>
    </citation>
    <scope>NUCLEOTIDE SEQUENCE [LARGE SCALE GENOMIC DNA]</scope>
    <source>
        <strain evidence="1 2">DSM 102852</strain>
    </source>
</reference>
<organism evidence="1 2">
    <name type="scientific">Hydromonas duriensis</name>
    <dbReference type="NCBI Taxonomy" id="1527608"/>
    <lineage>
        <taxon>Bacteria</taxon>
        <taxon>Pseudomonadati</taxon>
        <taxon>Pseudomonadota</taxon>
        <taxon>Betaproteobacteria</taxon>
        <taxon>Burkholderiales</taxon>
        <taxon>Burkholderiaceae</taxon>
        <taxon>Hydromonas</taxon>
    </lineage>
</organism>
<sequence length="77" mass="8428">MKNINQDLLSTFNHAPDDALVKIATVQLVWGGIAKCTVWRYRAKAIIPNPVVQAPGGTNFWRVGDLRAALKQMGGHS</sequence>
<gene>
    <name evidence="1" type="ORF">DFR44_1139</name>
</gene>
<evidence type="ECO:0008006" key="3">
    <source>
        <dbReference type="Google" id="ProtNLM"/>
    </source>
</evidence>
<name>A0A4R6Y6T4_9BURK</name>
<comment type="caution">
    <text evidence="1">The sequence shown here is derived from an EMBL/GenBank/DDBJ whole genome shotgun (WGS) entry which is preliminary data.</text>
</comment>
<accession>A0A4R6Y6T4</accession>
<dbReference type="AlphaFoldDB" id="A0A4R6Y6T4"/>
<keyword evidence="2" id="KW-1185">Reference proteome</keyword>
<proteinExistence type="predicted"/>
<evidence type="ECO:0000313" key="2">
    <source>
        <dbReference type="Proteomes" id="UP000294480"/>
    </source>
</evidence>
<dbReference type="RefSeq" id="WP_162845196.1">
    <property type="nucleotide sequence ID" value="NZ_SNZE01000013.1"/>
</dbReference>
<evidence type="ECO:0000313" key="1">
    <source>
        <dbReference type="EMBL" id="TDR31058.1"/>
    </source>
</evidence>